<dbReference type="Proteomes" id="UP001339962">
    <property type="component" value="Unassembled WGS sequence"/>
</dbReference>
<protein>
    <submittedName>
        <fullName evidence="2">Uncharacterized protein</fullName>
    </submittedName>
</protein>
<proteinExistence type="predicted"/>
<evidence type="ECO:0000313" key="3">
    <source>
        <dbReference type="Proteomes" id="UP001339962"/>
    </source>
</evidence>
<dbReference type="EMBL" id="JARTLI010000033">
    <property type="protein sequence ID" value="MED5052749.1"/>
    <property type="molecule type" value="Genomic_DNA"/>
</dbReference>
<evidence type="ECO:0000256" key="1">
    <source>
        <dbReference type="SAM" id="MobiDB-lite"/>
    </source>
</evidence>
<accession>A0ABD5IY80</accession>
<comment type="caution">
    <text evidence="2">The sequence shown here is derived from an EMBL/GenBank/DDBJ whole genome shotgun (WGS) entry which is preliminary data.</text>
</comment>
<feature type="region of interest" description="Disordered" evidence="1">
    <location>
        <begin position="40"/>
        <end position="62"/>
    </location>
</feature>
<dbReference type="AlphaFoldDB" id="A0ABD5IY80"/>
<dbReference type="RefSeq" id="WP_328219014.1">
    <property type="nucleotide sequence ID" value="NZ_JARTLI010000033.1"/>
</dbReference>
<reference evidence="2 3" key="1">
    <citation type="submission" date="2023-03" db="EMBL/GenBank/DDBJ databases">
        <title>Bacillus Genome Sequencing.</title>
        <authorList>
            <person name="Dunlap C."/>
        </authorList>
    </citation>
    <scope>NUCLEOTIDE SEQUENCE [LARGE SCALE GENOMIC DNA]</scope>
    <source>
        <strain evidence="2 3">NRS-38</strain>
    </source>
</reference>
<evidence type="ECO:0000313" key="2">
    <source>
        <dbReference type="EMBL" id="MED5052749.1"/>
    </source>
</evidence>
<organism evidence="2 3">
    <name type="scientific">Anoxybacteroides rupiense</name>
    <dbReference type="NCBI Taxonomy" id="311460"/>
    <lineage>
        <taxon>Bacteria</taxon>
        <taxon>Bacillati</taxon>
        <taxon>Bacillota</taxon>
        <taxon>Bacilli</taxon>
        <taxon>Bacillales</taxon>
        <taxon>Anoxybacillaceae</taxon>
        <taxon>Anoxybacteroides</taxon>
    </lineage>
</organism>
<sequence>GLNQYEKGSKLACIHKAFKLLTDKSGDWDRRSGNDRRMQLAELDNTKRGARHQEKHRLSFLF</sequence>
<gene>
    <name evidence="2" type="ORF">P9850_13110</name>
</gene>
<feature type="non-terminal residue" evidence="2">
    <location>
        <position position="1"/>
    </location>
</feature>
<name>A0ABD5IY80_9BACL</name>